<sequence>YISNEQANFRVLGENLNYSLYGTPNSTDSPGWIEFEKPDHYLPDESGINSSGCWVSHSWNELSNQFPGVQWRKNITVPVDMSDYEIVSTDLNVLFNASVRGSGDDNLGGVDVNNESRQISGEDQYGNGDFVTFFVMISDIDFNNPYIVAENKTTDLGIDSDGIESTIDDRLIIPYAEDVIITALNSAFEKDPTHSNFTLTLGIDIYCEDNWADDRDTFNYLYIKECNLTFEYERKIDKFTSISWNQVGNNISGENFRIENANLNFKYKIDQQWPTNLSPFSEIRILINDNPYSETIRLSSANLTFGEAK</sequence>
<dbReference type="AlphaFoldDB" id="X1AJP4"/>
<accession>X1AJP4</accession>
<name>X1AJP4_9ZZZZ</name>
<gene>
    <name evidence="1" type="ORF">S01H4_29720</name>
</gene>
<reference evidence="1" key="1">
    <citation type="journal article" date="2014" name="Front. Microbiol.">
        <title>High frequency of phylogenetically diverse reductive dehalogenase-homologous genes in deep subseafloor sedimentary metagenomes.</title>
        <authorList>
            <person name="Kawai M."/>
            <person name="Futagami T."/>
            <person name="Toyoda A."/>
            <person name="Takaki Y."/>
            <person name="Nishi S."/>
            <person name="Hori S."/>
            <person name="Arai W."/>
            <person name="Tsubouchi T."/>
            <person name="Morono Y."/>
            <person name="Uchiyama I."/>
            <person name="Ito T."/>
            <person name="Fujiyama A."/>
            <person name="Inagaki F."/>
            <person name="Takami H."/>
        </authorList>
    </citation>
    <scope>NUCLEOTIDE SEQUENCE</scope>
    <source>
        <strain evidence="1">Expedition CK06-06</strain>
    </source>
</reference>
<protein>
    <submittedName>
        <fullName evidence="1">Uncharacterized protein</fullName>
    </submittedName>
</protein>
<evidence type="ECO:0000313" key="1">
    <source>
        <dbReference type="EMBL" id="GAG82479.1"/>
    </source>
</evidence>
<comment type="caution">
    <text evidence="1">The sequence shown here is derived from an EMBL/GenBank/DDBJ whole genome shotgun (WGS) entry which is preliminary data.</text>
</comment>
<organism evidence="1">
    <name type="scientific">marine sediment metagenome</name>
    <dbReference type="NCBI Taxonomy" id="412755"/>
    <lineage>
        <taxon>unclassified sequences</taxon>
        <taxon>metagenomes</taxon>
        <taxon>ecological metagenomes</taxon>
    </lineage>
</organism>
<proteinExistence type="predicted"/>
<dbReference type="EMBL" id="BART01015283">
    <property type="protein sequence ID" value="GAG82479.1"/>
    <property type="molecule type" value="Genomic_DNA"/>
</dbReference>
<feature type="non-terminal residue" evidence="1">
    <location>
        <position position="1"/>
    </location>
</feature>